<proteinExistence type="predicted"/>
<evidence type="ECO:0000313" key="1">
    <source>
        <dbReference type="EMBL" id="MFC3025096.1"/>
    </source>
</evidence>
<protein>
    <submittedName>
        <fullName evidence="1">DUF3389 family protein</fullName>
    </submittedName>
</protein>
<name>A0ABV7CAP5_9VIBR</name>
<keyword evidence="2" id="KW-1185">Reference proteome</keyword>
<dbReference type="Pfam" id="PF11869">
    <property type="entry name" value="DUF3389"/>
    <property type="match status" value="1"/>
</dbReference>
<organism evidence="1 2">
    <name type="scientific">Vibrio zhugei</name>
    <dbReference type="NCBI Taxonomy" id="2479546"/>
    <lineage>
        <taxon>Bacteria</taxon>
        <taxon>Pseudomonadati</taxon>
        <taxon>Pseudomonadota</taxon>
        <taxon>Gammaproteobacteria</taxon>
        <taxon>Vibrionales</taxon>
        <taxon>Vibrionaceae</taxon>
        <taxon>Vibrio</taxon>
    </lineage>
</organism>
<evidence type="ECO:0000313" key="2">
    <source>
        <dbReference type="Proteomes" id="UP001595384"/>
    </source>
</evidence>
<dbReference type="RefSeq" id="WP_123014298.1">
    <property type="nucleotide sequence ID" value="NZ_AP024912.1"/>
</dbReference>
<accession>A0ABV7CAP5</accession>
<dbReference type="EMBL" id="JBHRSE010000103">
    <property type="protein sequence ID" value="MFC3025096.1"/>
    <property type="molecule type" value="Genomic_DNA"/>
</dbReference>
<sequence length="77" mass="8553">MRVEFSQGTIIVTPHEIVVRLTQMPETVLQAQQEAVTLFGQTANVIMANVGGVKWSLKLDTLEQLTLISEQLGCEIR</sequence>
<comment type="caution">
    <text evidence="1">The sequence shown here is derived from an EMBL/GenBank/DDBJ whole genome shotgun (WGS) entry which is preliminary data.</text>
</comment>
<reference evidence="2" key="1">
    <citation type="journal article" date="2019" name="Int. J. Syst. Evol. Microbiol.">
        <title>The Global Catalogue of Microorganisms (GCM) 10K type strain sequencing project: providing services to taxonomists for standard genome sequencing and annotation.</title>
        <authorList>
            <consortium name="The Broad Institute Genomics Platform"/>
            <consortium name="The Broad Institute Genome Sequencing Center for Infectious Disease"/>
            <person name="Wu L."/>
            <person name="Ma J."/>
        </authorList>
    </citation>
    <scope>NUCLEOTIDE SEQUENCE [LARGE SCALE GENOMIC DNA]</scope>
    <source>
        <strain evidence="2">KCTC 62784</strain>
    </source>
</reference>
<dbReference type="Proteomes" id="UP001595384">
    <property type="component" value="Unassembled WGS sequence"/>
</dbReference>
<gene>
    <name evidence="1" type="ORF">ACFODT_14920</name>
</gene>
<dbReference type="InterPro" id="IPR021811">
    <property type="entry name" value="DUF3389"/>
</dbReference>